<dbReference type="EMBL" id="KF900512">
    <property type="protein sequence ID" value="AIE97616.1"/>
    <property type="molecule type" value="Genomic_DNA"/>
</dbReference>
<dbReference type="AlphaFoldDB" id="A0A075G6P8"/>
<name>A0A075G6P8_9ARCH</name>
<reference evidence="1" key="1">
    <citation type="journal article" date="2014" name="Genome Biol. Evol.">
        <title>Pangenome evidence for extensive interdomain horizontal transfer affecting lineage core and shell genes in uncultured planktonic thaumarchaeota and euryarchaeota.</title>
        <authorList>
            <person name="Deschamps P."/>
            <person name="Zivanovic Y."/>
            <person name="Moreira D."/>
            <person name="Rodriguez-Valera F."/>
            <person name="Lopez-Garcia P."/>
        </authorList>
    </citation>
    <scope>NUCLEOTIDE SEQUENCE</scope>
</reference>
<organism evidence="1">
    <name type="scientific">uncultured marine thaumarchaeote KM3_01_F07</name>
    <dbReference type="NCBI Taxonomy" id="1455953"/>
    <lineage>
        <taxon>Archaea</taxon>
        <taxon>Nitrososphaerota</taxon>
        <taxon>environmental samples</taxon>
    </lineage>
</organism>
<protein>
    <submittedName>
        <fullName evidence="1">Uncharacterized protein</fullName>
    </submittedName>
</protein>
<evidence type="ECO:0000313" key="1">
    <source>
        <dbReference type="EMBL" id="AIE97616.1"/>
    </source>
</evidence>
<accession>A0A075G6P8</accession>
<sequence length="159" mass="18014">MADKEMEKLLGRVHKDIDIFDFNGKNVPMIILGDRKFDDIMSKIQGKAISVNTNLNILQDGLGHVFVEITLDFSHGEIHEEFLIYANESLEFFECLANTTMFALSPPNYSEVNQDKIFMVQLPKPDKATEAIDIIKNGLSKKSGLEKEQCSRRDLNPGH</sequence>
<proteinExistence type="predicted"/>